<dbReference type="Pfam" id="PF13409">
    <property type="entry name" value="GST_N_2"/>
    <property type="match status" value="1"/>
</dbReference>
<dbReference type="Gene3D" id="3.40.30.10">
    <property type="entry name" value="Glutaredoxin"/>
    <property type="match status" value="1"/>
</dbReference>
<dbReference type="SFLD" id="SFLDS00019">
    <property type="entry name" value="Glutathione_Transferase_(cytos"/>
    <property type="match status" value="1"/>
</dbReference>
<keyword evidence="2" id="KW-0808">Transferase</keyword>
<feature type="domain" description="GST N-terminal" evidence="1">
    <location>
        <begin position="1"/>
        <end position="79"/>
    </location>
</feature>
<proteinExistence type="evidence at transcript level"/>
<dbReference type="SUPFAM" id="SSF47616">
    <property type="entry name" value="GST C-terminal domain-like"/>
    <property type="match status" value="1"/>
</dbReference>
<accession>E5EPB1</accession>
<dbReference type="PROSITE" id="PS50404">
    <property type="entry name" value="GST_NTER"/>
    <property type="match status" value="1"/>
</dbReference>
<dbReference type="PANTHER" id="PTHR43969:SF9">
    <property type="entry name" value="GLUTATHIONE S TRANSFERASE D10, ISOFORM A-RELATED"/>
    <property type="match status" value="1"/>
</dbReference>
<protein>
    <submittedName>
        <fullName evidence="2">Glutathione S-transferase 9</fullName>
    </submittedName>
</protein>
<dbReference type="CDD" id="cd00299">
    <property type="entry name" value="GST_C_family"/>
    <property type="match status" value="1"/>
</dbReference>
<dbReference type="EMBL" id="HM002568">
    <property type="protein sequence ID" value="ADR79290.1"/>
    <property type="molecule type" value="mRNA"/>
</dbReference>
<organism evidence="2">
    <name type="scientific">Brachionus ibericus</name>
    <dbReference type="NCBI Taxonomy" id="183141"/>
    <lineage>
        <taxon>Eukaryota</taxon>
        <taxon>Metazoa</taxon>
        <taxon>Spiralia</taxon>
        <taxon>Gnathifera</taxon>
        <taxon>Rotifera</taxon>
        <taxon>Eurotatoria</taxon>
        <taxon>Monogononta</taxon>
        <taxon>Pseudotrocha</taxon>
        <taxon>Ploima</taxon>
        <taxon>Brachionidae</taxon>
        <taxon>Brachionus</taxon>
    </lineage>
</organism>
<dbReference type="Gene3D" id="1.20.1050.10">
    <property type="match status" value="1"/>
</dbReference>
<dbReference type="GO" id="GO:0004364">
    <property type="term" value="F:glutathione transferase activity"/>
    <property type="evidence" value="ECO:0007669"/>
    <property type="project" value="TreeGrafter"/>
</dbReference>
<sequence length="171" mass="20414">MYKLYHYSIDPFSRMVRFILNELPADYILIEQNFWNYDEKFLRINNMGTVPVLLTDDVLILNHYQLIIDYLYSQYEPDFFYPQENDTLTIRKVCIWFNEKFYNECTKHIINEKLIKSFVNQELNTSVLSGVRYNLSVHLEYLTHLLEHTSYLAGDKFSLADISAAMQISIL</sequence>
<dbReference type="GO" id="GO:0006749">
    <property type="term" value="P:glutathione metabolic process"/>
    <property type="evidence" value="ECO:0007669"/>
    <property type="project" value="TreeGrafter"/>
</dbReference>
<dbReference type="InterPro" id="IPR036282">
    <property type="entry name" value="Glutathione-S-Trfase_C_sf"/>
</dbReference>
<dbReference type="InterPro" id="IPR004045">
    <property type="entry name" value="Glutathione_S-Trfase_N"/>
</dbReference>
<dbReference type="CDD" id="cd00570">
    <property type="entry name" value="GST_N_family"/>
    <property type="match status" value="1"/>
</dbReference>
<dbReference type="InterPro" id="IPR040079">
    <property type="entry name" value="Glutathione_S-Trfase"/>
</dbReference>
<evidence type="ECO:0000259" key="1">
    <source>
        <dbReference type="PROSITE" id="PS50404"/>
    </source>
</evidence>
<feature type="non-terminal residue" evidence="2">
    <location>
        <position position="171"/>
    </location>
</feature>
<evidence type="ECO:0000313" key="2">
    <source>
        <dbReference type="EMBL" id="ADR79290.1"/>
    </source>
</evidence>
<dbReference type="InterPro" id="IPR036249">
    <property type="entry name" value="Thioredoxin-like_sf"/>
</dbReference>
<dbReference type="SUPFAM" id="SSF52833">
    <property type="entry name" value="Thioredoxin-like"/>
    <property type="match status" value="1"/>
</dbReference>
<name>E5EPB1_9BILA</name>
<dbReference type="AlphaFoldDB" id="E5EPB1"/>
<reference evidence="2" key="1">
    <citation type="journal article" date="2011" name="Hydrobiologia">
        <title>Sequence analysis of genomic DNA (680 Mb) by GS-FLX-Titanium sequencer in the monogonont rotifer, Brachionus ibericus.</title>
        <authorList>
            <person name="Lee J.-S."/>
            <person name="Kim R.-O."/>
            <person name="Rhee J.-S."/>
            <person name="Han J."/>
            <person name="Hwang D.-S."/>
            <person name="Choi B.-S."/>
            <person name="Lee C.J."/>
            <person name="Yoon Y.-D."/>
            <person name="Lim J.-S."/>
            <person name="Lee Y.-M."/>
            <person name="Park G.S."/>
            <person name="Hagiwara A."/>
            <person name="Choi I.-Y."/>
        </authorList>
    </citation>
    <scope>NUCLEOTIDE SEQUENCE</scope>
</reference>
<dbReference type="PANTHER" id="PTHR43969">
    <property type="entry name" value="GLUTATHIONE S TRANSFERASE D10, ISOFORM A-RELATED"/>
    <property type="match status" value="1"/>
</dbReference>